<dbReference type="HOGENOM" id="CLU_054162_1_0_9"/>
<reference evidence="2 3" key="1">
    <citation type="journal article" date="2012" name="BMC Microbiol.">
        <title>Genome sequence of Desulfitobacterium hafniense DCB-2, a Gram-positive anaerobe capable of dehalogenation and metal reduction.</title>
        <authorList>
            <person name="Kim S.H."/>
            <person name="Harzman C."/>
            <person name="Davis J.K."/>
            <person name="Hutcheson R."/>
            <person name="Broderick J.B."/>
            <person name="Marsh T.L."/>
            <person name="Tiedje J.M."/>
        </authorList>
    </citation>
    <scope>NUCLEOTIDE SEQUENCE [LARGE SCALE GENOMIC DNA]</scope>
    <source>
        <strain evidence="3">DSM 10664 / DCB-2</strain>
    </source>
</reference>
<accession>B8FQI1</accession>
<proteinExistence type="predicted"/>
<gene>
    <name evidence="2" type="ordered locus">Dhaf_1828</name>
</gene>
<feature type="domain" description="Uroporphyrinogen decarboxylase (URO-D)" evidence="1">
    <location>
        <begin position="57"/>
        <end position="290"/>
    </location>
</feature>
<protein>
    <recommendedName>
        <fullName evidence="1">Uroporphyrinogen decarboxylase (URO-D) domain-containing protein</fullName>
    </recommendedName>
</protein>
<name>B8FQI1_DESHD</name>
<dbReference type="GO" id="GO:0004853">
    <property type="term" value="F:uroporphyrinogen decarboxylase activity"/>
    <property type="evidence" value="ECO:0007669"/>
    <property type="project" value="InterPro"/>
</dbReference>
<dbReference type="KEGG" id="dhd:Dhaf_1828"/>
<evidence type="ECO:0000259" key="1">
    <source>
        <dbReference type="Pfam" id="PF01208"/>
    </source>
</evidence>
<dbReference type="GO" id="GO:0006779">
    <property type="term" value="P:porphyrin-containing compound biosynthetic process"/>
    <property type="evidence" value="ECO:0007669"/>
    <property type="project" value="InterPro"/>
</dbReference>
<evidence type="ECO:0000313" key="3">
    <source>
        <dbReference type="Proteomes" id="UP000007726"/>
    </source>
</evidence>
<organism evidence="2 3">
    <name type="scientific">Desulfitobacterium hafniense (strain DSM 10664 / DCB-2)</name>
    <dbReference type="NCBI Taxonomy" id="272564"/>
    <lineage>
        <taxon>Bacteria</taxon>
        <taxon>Bacillati</taxon>
        <taxon>Bacillota</taxon>
        <taxon>Clostridia</taxon>
        <taxon>Eubacteriales</taxon>
        <taxon>Desulfitobacteriaceae</taxon>
        <taxon>Desulfitobacterium</taxon>
    </lineage>
</organism>
<dbReference type="PANTHER" id="PTHR47099">
    <property type="entry name" value="METHYLCOBAMIDE:COM METHYLTRANSFERASE MTBA"/>
    <property type="match status" value="1"/>
</dbReference>
<dbReference type="RefSeq" id="WP_015943685.1">
    <property type="nucleotide sequence ID" value="NC_011830.1"/>
</dbReference>
<dbReference type="CDD" id="cd03309">
    <property type="entry name" value="CmuC_like"/>
    <property type="match status" value="1"/>
</dbReference>
<dbReference type="Gene3D" id="3.20.20.210">
    <property type="match status" value="1"/>
</dbReference>
<evidence type="ECO:0000313" key="2">
    <source>
        <dbReference type="EMBL" id="ACL19871.1"/>
    </source>
</evidence>
<dbReference type="InterPro" id="IPR000257">
    <property type="entry name" value="Uroporphyrinogen_deCOase"/>
</dbReference>
<dbReference type="InterPro" id="IPR052024">
    <property type="entry name" value="Methanogen_methyltrans"/>
</dbReference>
<dbReference type="PANTHER" id="PTHR47099:SF1">
    <property type="entry name" value="METHYLCOBAMIDE:COM METHYLTRANSFERASE MTBA"/>
    <property type="match status" value="1"/>
</dbReference>
<dbReference type="Proteomes" id="UP000007726">
    <property type="component" value="Chromosome"/>
</dbReference>
<dbReference type="AlphaFoldDB" id="B8FQI1"/>
<dbReference type="Pfam" id="PF01208">
    <property type="entry name" value="URO-D"/>
    <property type="match status" value="1"/>
</dbReference>
<dbReference type="EMBL" id="CP001336">
    <property type="protein sequence ID" value="ACL19871.1"/>
    <property type="molecule type" value="Genomic_DNA"/>
</dbReference>
<dbReference type="InterPro" id="IPR038071">
    <property type="entry name" value="UROD/MetE-like_sf"/>
</dbReference>
<dbReference type="SUPFAM" id="SSF51726">
    <property type="entry name" value="UROD/MetE-like"/>
    <property type="match status" value="1"/>
</dbReference>
<sequence length="331" mass="37612">MTITPRENMLLVYQHKVPEFLPLMKDIQYIRTVEPGFLHVVYEGKATGSNDAVDWFGQNWKFEPKIGAFNPDATQYIVKDITKWKEYVNIPDVEEIDWEAKFSTDAISLDRNKFIIVKDGQGPWERAFSMTPIADLLCDLIIEPEACYEFFGIIADHKIKLHNHYIKYYKPDALCMHDDYGSGQGLFMSPDTWRQLIKPHLQRIIDNVTSQGVMYEHHCCGVMAPLAEEIADMGASSWNVVHVSNNTYACKQKFGDKLALVGGICDGQFLDLAGMTAEEICAHVREVADKMLPGVGTVISVKTVAHPERTKIIEDELLKYGQSFFKVKRPS</sequence>